<accession>A0AC58UBP7</accession>
<protein>
    <submittedName>
        <fullName evidence="2">Uncharacterized protein LOC142179926</fullName>
    </submittedName>
</protein>
<dbReference type="RefSeq" id="XP_075106922.1">
    <property type="nucleotide sequence ID" value="XM_075250821.1"/>
</dbReference>
<dbReference type="Proteomes" id="UP000790787">
    <property type="component" value="Chromosome 4"/>
</dbReference>
<proteinExistence type="predicted"/>
<reference evidence="2" key="2">
    <citation type="submission" date="2025-08" db="UniProtKB">
        <authorList>
            <consortium name="RefSeq"/>
        </authorList>
    </citation>
    <scope>IDENTIFICATION</scope>
    <source>
        <tissue evidence="2">Leaf</tissue>
    </source>
</reference>
<evidence type="ECO:0000313" key="2">
    <source>
        <dbReference type="RefSeq" id="XP_075106922.1"/>
    </source>
</evidence>
<keyword evidence="1" id="KW-1185">Reference proteome</keyword>
<name>A0AC58UBP7_TOBAC</name>
<sequence length="159" mass="18711">MAEKAKGIGRRLSPLELDEMVNYVKWLDICKVWSWLSIMKAEYIARLSVKNKLGFIYGECKRPDPHSSTFRQWERCDDMVTSWILNSLSKDIADSVEYANDIVELWIELEDRYEQTNGARLYQIQKEINDASQGTLDITSYYTKLKRLWEELSTLSKRS</sequence>
<gene>
    <name evidence="2" type="primary">LOC142179926</name>
</gene>
<organism evidence="1 2">
    <name type="scientific">Nicotiana tabacum</name>
    <name type="common">Common tobacco</name>
    <dbReference type="NCBI Taxonomy" id="4097"/>
    <lineage>
        <taxon>Eukaryota</taxon>
        <taxon>Viridiplantae</taxon>
        <taxon>Streptophyta</taxon>
        <taxon>Embryophyta</taxon>
        <taxon>Tracheophyta</taxon>
        <taxon>Spermatophyta</taxon>
        <taxon>Magnoliopsida</taxon>
        <taxon>eudicotyledons</taxon>
        <taxon>Gunneridae</taxon>
        <taxon>Pentapetalae</taxon>
        <taxon>asterids</taxon>
        <taxon>lamiids</taxon>
        <taxon>Solanales</taxon>
        <taxon>Solanaceae</taxon>
        <taxon>Nicotianoideae</taxon>
        <taxon>Nicotianeae</taxon>
        <taxon>Nicotiana</taxon>
    </lineage>
</organism>
<reference evidence="1" key="1">
    <citation type="journal article" date="2014" name="Nat. Commun.">
        <title>The tobacco genome sequence and its comparison with those of tomato and potato.</title>
        <authorList>
            <person name="Sierro N."/>
            <person name="Battey J.N."/>
            <person name="Ouadi S."/>
            <person name="Bakaher N."/>
            <person name="Bovet L."/>
            <person name="Willig A."/>
            <person name="Goepfert S."/>
            <person name="Peitsch M.C."/>
            <person name="Ivanov N.V."/>
        </authorList>
    </citation>
    <scope>NUCLEOTIDE SEQUENCE [LARGE SCALE GENOMIC DNA]</scope>
</reference>
<evidence type="ECO:0000313" key="1">
    <source>
        <dbReference type="Proteomes" id="UP000790787"/>
    </source>
</evidence>